<protein>
    <submittedName>
        <fullName evidence="2">Uncharacterized protein</fullName>
    </submittedName>
</protein>
<feature type="region of interest" description="Disordered" evidence="1">
    <location>
        <begin position="118"/>
        <end position="151"/>
    </location>
</feature>
<feature type="region of interest" description="Disordered" evidence="1">
    <location>
        <begin position="1"/>
        <end position="89"/>
    </location>
</feature>
<feature type="compositionally biased region" description="Polar residues" evidence="1">
    <location>
        <begin position="118"/>
        <end position="134"/>
    </location>
</feature>
<feature type="compositionally biased region" description="Polar residues" evidence="1">
    <location>
        <begin position="1"/>
        <end position="43"/>
    </location>
</feature>
<evidence type="ECO:0000256" key="1">
    <source>
        <dbReference type="SAM" id="MobiDB-lite"/>
    </source>
</evidence>
<gene>
    <name evidence="2" type="ORF">EJ04DRAFT_57684</name>
</gene>
<organism evidence="2 3">
    <name type="scientific">Polyplosphaeria fusca</name>
    <dbReference type="NCBI Taxonomy" id="682080"/>
    <lineage>
        <taxon>Eukaryota</taxon>
        <taxon>Fungi</taxon>
        <taxon>Dikarya</taxon>
        <taxon>Ascomycota</taxon>
        <taxon>Pezizomycotina</taxon>
        <taxon>Dothideomycetes</taxon>
        <taxon>Pleosporomycetidae</taxon>
        <taxon>Pleosporales</taxon>
        <taxon>Tetraplosphaeriaceae</taxon>
        <taxon>Polyplosphaeria</taxon>
    </lineage>
</organism>
<sequence length="151" mass="16438">MLSNSAQMPQASTGAIMNQESATTRTLRSPPSNFTSHVVQLSTRAPGIDRGHHKPRISTTRSPRSIPSNFTSHVVQLSTRAPGTDRSHRARVPKISITYILSRMGALRPIRSFQIARASQNSQKSSPCTSTSLHSRYDILQSLSPSDKTGG</sequence>
<reference evidence="2" key="1">
    <citation type="journal article" date="2020" name="Stud. Mycol.">
        <title>101 Dothideomycetes genomes: a test case for predicting lifestyles and emergence of pathogens.</title>
        <authorList>
            <person name="Haridas S."/>
            <person name="Albert R."/>
            <person name="Binder M."/>
            <person name="Bloem J."/>
            <person name="Labutti K."/>
            <person name="Salamov A."/>
            <person name="Andreopoulos B."/>
            <person name="Baker S."/>
            <person name="Barry K."/>
            <person name="Bills G."/>
            <person name="Bluhm B."/>
            <person name="Cannon C."/>
            <person name="Castanera R."/>
            <person name="Culley D."/>
            <person name="Daum C."/>
            <person name="Ezra D."/>
            <person name="Gonzalez J."/>
            <person name="Henrissat B."/>
            <person name="Kuo A."/>
            <person name="Liang C."/>
            <person name="Lipzen A."/>
            <person name="Lutzoni F."/>
            <person name="Magnuson J."/>
            <person name="Mondo S."/>
            <person name="Nolan M."/>
            <person name="Ohm R."/>
            <person name="Pangilinan J."/>
            <person name="Park H.-J."/>
            <person name="Ramirez L."/>
            <person name="Alfaro M."/>
            <person name="Sun H."/>
            <person name="Tritt A."/>
            <person name="Yoshinaga Y."/>
            <person name="Zwiers L.-H."/>
            <person name="Turgeon B."/>
            <person name="Goodwin S."/>
            <person name="Spatafora J."/>
            <person name="Crous P."/>
            <person name="Grigoriev I."/>
        </authorList>
    </citation>
    <scope>NUCLEOTIDE SEQUENCE</scope>
    <source>
        <strain evidence="2">CBS 125425</strain>
    </source>
</reference>
<accession>A0A9P4QNT8</accession>
<keyword evidence="3" id="KW-1185">Reference proteome</keyword>
<evidence type="ECO:0000313" key="2">
    <source>
        <dbReference type="EMBL" id="KAF2729909.1"/>
    </source>
</evidence>
<evidence type="ECO:0000313" key="3">
    <source>
        <dbReference type="Proteomes" id="UP000799444"/>
    </source>
</evidence>
<feature type="compositionally biased region" description="Polar residues" evidence="1">
    <location>
        <begin position="141"/>
        <end position="151"/>
    </location>
</feature>
<name>A0A9P4QNT8_9PLEO</name>
<proteinExistence type="predicted"/>
<feature type="compositionally biased region" description="Polar residues" evidence="1">
    <location>
        <begin position="57"/>
        <end position="81"/>
    </location>
</feature>
<dbReference type="Proteomes" id="UP000799444">
    <property type="component" value="Unassembled WGS sequence"/>
</dbReference>
<dbReference type="EMBL" id="ML996231">
    <property type="protein sequence ID" value="KAF2729909.1"/>
    <property type="molecule type" value="Genomic_DNA"/>
</dbReference>
<comment type="caution">
    <text evidence="2">The sequence shown here is derived from an EMBL/GenBank/DDBJ whole genome shotgun (WGS) entry which is preliminary data.</text>
</comment>
<dbReference type="AlphaFoldDB" id="A0A9P4QNT8"/>